<dbReference type="PRINTS" id="PR00080">
    <property type="entry name" value="SDRFAMILY"/>
</dbReference>
<evidence type="ECO:0000256" key="1">
    <source>
        <dbReference type="ARBA" id="ARBA00006484"/>
    </source>
</evidence>
<evidence type="ECO:0000256" key="2">
    <source>
        <dbReference type="ARBA" id="ARBA00023002"/>
    </source>
</evidence>
<dbReference type="Pfam" id="PF00106">
    <property type="entry name" value="adh_short"/>
    <property type="match status" value="1"/>
</dbReference>
<evidence type="ECO:0000256" key="3">
    <source>
        <dbReference type="RuleBase" id="RU000363"/>
    </source>
</evidence>
<keyword evidence="2" id="KW-0560">Oxidoreductase</keyword>
<dbReference type="PANTHER" id="PTHR43639">
    <property type="entry name" value="OXIDOREDUCTASE, SHORT-CHAIN DEHYDROGENASE/REDUCTASE FAMILY (AFU_ORTHOLOGUE AFUA_5G02870)"/>
    <property type="match status" value="1"/>
</dbReference>
<keyword evidence="5" id="KW-1185">Reference proteome</keyword>
<gene>
    <name evidence="4" type="ORF">EGY25_02045</name>
</gene>
<dbReference type="SUPFAM" id="SSF51735">
    <property type="entry name" value="NAD(P)-binding Rossmann-fold domains"/>
    <property type="match status" value="1"/>
</dbReference>
<organism evidence="4 5">
    <name type="scientific">Brevundimonas intermedia</name>
    <dbReference type="NCBI Taxonomy" id="74315"/>
    <lineage>
        <taxon>Bacteria</taxon>
        <taxon>Pseudomonadati</taxon>
        <taxon>Pseudomonadota</taxon>
        <taxon>Alphaproteobacteria</taxon>
        <taxon>Caulobacterales</taxon>
        <taxon>Caulobacteraceae</taxon>
        <taxon>Brevundimonas</taxon>
    </lineage>
</organism>
<proteinExistence type="inferred from homology"/>
<evidence type="ECO:0000313" key="4">
    <source>
        <dbReference type="EMBL" id="TFW14014.1"/>
    </source>
</evidence>
<evidence type="ECO:0000313" key="5">
    <source>
        <dbReference type="Proteomes" id="UP000298216"/>
    </source>
</evidence>
<comment type="similarity">
    <text evidence="1 3">Belongs to the short-chain dehydrogenases/reductases (SDR) family.</text>
</comment>
<comment type="caution">
    <text evidence="4">The sequence shown here is derived from an EMBL/GenBank/DDBJ whole genome shotgun (WGS) entry which is preliminary data.</text>
</comment>
<dbReference type="Proteomes" id="UP000298216">
    <property type="component" value="Unassembled WGS sequence"/>
</dbReference>
<dbReference type="NCBIfam" id="NF006597">
    <property type="entry name" value="PRK09134.1"/>
    <property type="match status" value="1"/>
</dbReference>
<accession>A0A4Y9RY77</accession>
<dbReference type="InterPro" id="IPR002347">
    <property type="entry name" value="SDR_fam"/>
</dbReference>
<dbReference type="GO" id="GO:0016491">
    <property type="term" value="F:oxidoreductase activity"/>
    <property type="evidence" value="ECO:0007669"/>
    <property type="project" value="UniProtKB-KW"/>
</dbReference>
<reference evidence="4 5" key="1">
    <citation type="submission" date="2019-03" db="EMBL/GenBank/DDBJ databases">
        <title>Draft genome of Brevundimonas sp. a heavy metal resistant soil bacteria.</title>
        <authorList>
            <person name="Soto J."/>
        </authorList>
    </citation>
    <scope>NUCLEOTIDE SEQUENCE [LARGE SCALE GENOMIC DNA]</scope>
    <source>
        <strain evidence="4 5">B-10</strain>
    </source>
</reference>
<dbReference type="InterPro" id="IPR036291">
    <property type="entry name" value="NAD(P)-bd_dom_sf"/>
</dbReference>
<dbReference type="Gene3D" id="3.40.50.720">
    <property type="entry name" value="NAD(P)-binding Rossmann-like Domain"/>
    <property type="match status" value="1"/>
</dbReference>
<dbReference type="PRINTS" id="PR00081">
    <property type="entry name" value="GDHRDH"/>
</dbReference>
<name>A0A4Y9RY77_9CAUL</name>
<sequence>MRSSSVGLTETSTSASHPARGVALVTGGARRIGRAICLKLAQAGFDVAIHHHASGEDARTLADEIAGLGRRACLLQADLTDEAKVRALVPAAVEALGPVGVLVNNASVFEDDRVGGLTRDSWDRHIETNLRAPLVLAEAFAAQAVEGAIVNLLDQKVLKPDPRFFSYSLSRNGLWWATQTLAQALAPGIRVNGVGPGPTLPSIHQTPEEFAAEARATLLQTPGSPEAVAQAVLWLIDARMVTGQMIAVDGGQHLAWRTPDIQE</sequence>
<dbReference type="OrthoDB" id="9786360at2"/>
<dbReference type="PANTHER" id="PTHR43639:SF1">
    <property type="entry name" value="SHORT-CHAIN DEHYDROGENASE_REDUCTASE FAMILY PROTEIN"/>
    <property type="match status" value="1"/>
</dbReference>
<protein>
    <submittedName>
        <fullName evidence="4">SDR family oxidoreductase</fullName>
    </submittedName>
</protein>
<dbReference type="AlphaFoldDB" id="A0A4Y9RY77"/>
<dbReference type="EMBL" id="SPVH01000002">
    <property type="protein sequence ID" value="TFW14014.1"/>
    <property type="molecule type" value="Genomic_DNA"/>
</dbReference>